<sequence length="351" mass="37756">MPDRDIAARLRRVIAHHGPITVAQFMGESNAHYYSTHNPFGRDGDFITAPEISQMFGELAGLWLTDMWARGGASRAAHYVELGPGRGTLARDALRAMNRFQCRPDIHLVEGSEALRAVQDQAVENVTAHQDLSTLPDDGPLLLIANEFLDALPIRQLVMTENGWRERMVALEGDAFVFIAGDRPMDAAVPVHRRDAKAGNIIETCPAAAAVVDEVARRLAKQGGVALFIDYGSAQERSGSTLQAVRAHGKVDALAMPGDADLTAHVDFSAMAEAARQGGAHCLGIADQGDWLRAMGIEQRAAMLAKAAPDKADEPRIAMERLCNADQMGTLFKVMALTGPGWPQDAAGFSA</sequence>
<keyword evidence="1 3" id="KW-0489">Methyltransferase</keyword>
<gene>
    <name evidence="3" type="ORF">GRI91_08825</name>
</gene>
<evidence type="ECO:0000313" key="4">
    <source>
        <dbReference type="Proteomes" id="UP000438476"/>
    </source>
</evidence>
<dbReference type="EMBL" id="WTYT01000003">
    <property type="protein sequence ID" value="MXO65857.1"/>
    <property type="molecule type" value="Genomic_DNA"/>
</dbReference>
<dbReference type="InterPro" id="IPR038375">
    <property type="entry name" value="NDUFAF7_sf"/>
</dbReference>
<dbReference type="GO" id="GO:0032259">
    <property type="term" value="P:methylation"/>
    <property type="evidence" value="ECO:0007669"/>
    <property type="project" value="UniProtKB-KW"/>
</dbReference>
<dbReference type="InterPro" id="IPR003788">
    <property type="entry name" value="NDUFAF7"/>
</dbReference>
<dbReference type="Proteomes" id="UP000438476">
    <property type="component" value="Unassembled WGS sequence"/>
</dbReference>
<keyword evidence="4" id="KW-1185">Reference proteome</keyword>
<evidence type="ECO:0000313" key="3">
    <source>
        <dbReference type="EMBL" id="MXO65857.1"/>
    </source>
</evidence>
<reference evidence="3 4" key="1">
    <citation type="submission" date="2019-12" db="EMBL/GenBank/DDBJ databases">
        <title>Genomic-based taxomic classification of the family Erythrobacteraceae.</title>
        <authorList>
            <person name="Xu L."/>
        </authorList>
    </citation>
    <scope>NUCLEOTIDE SEQUENCE [LARGE SCALE GENOMIC DNA]</scope>
    <source>
        <strain evidence="3 4">LMG 29518</strain>
    </source>
</reference>
<proteinExistence type="predicted"/>
<dbReference type="GO" id="GO:0035243">
    <property type="term" value="F:protein-arginine omega-N symmetric methyltransferase activity"/>
    <property type="evidence" value="ECO:0007669"/>
    <property type="project" value="TreeGrafter"/>
</dbReference>
<evidence type="ECO:0000256" key="2">
    <source>
        <dbReference type="ARBA" id="ARBA00022679"/>
    </source>
</evidence>
<name>A0A6I4T4N0_9SPHN</name>
<dbReference type="PANTHER" id="PTHR12049">
    <property type="entry name" value="PROTEIN ARGININE METHYLTRANSFERASE NDUFAF7, MITOCHONDRIAL"/>
    <property type="match status" value="1"/>
</dbReference>
<dbReference type="Pfam" id="PF02636">
    <property type="entry name" value="Methyltransf_28"/>
    <property type="match status" value="1"/>
</dbReference>
<accession>A0A6I4T4N0</accession>
<comment type="caution">
    <text evidence="3">The sequence shown here is derived from an EMBL/GenBank/DDBJ whole genome shotgun (WGS) entry which is preliminary data.</text>
</comment>
<dbReference type="SUPFAM" id="SSF53335">
    <property type="entry name" value="S-adenosyl-L-methionine-dependent methyltransferases"/>
    <property type="match status" value="1"/>
</dbReference>
<evidence type="ECO:0000256" key="1">
    <source>
        <dbReference type="ARBA" id="ARBA00022603"/>
    </source>
</evidence>
<dbReference type="Gene3D" id="3.40.50.12710">
    <property type="match status" value="1"/>
</dbReference>
<protein>
    <submittedName>
        <fullName evidence="3">Class I SAM-dependent methyltransferase</fullName>
    </submittedName>
</protein>
<dbReference type="AlphaFoldDB" id="A0A6I4T4N0"/>
<dbReference type="OrthoDB" id="9794208at2"/>
<keyword evidence="2 3" id="KW-0808">Transferase</keyword>
<dbReference type="InterPro" id="IPR029063">
    <property type="entry name" value="SAM-dependent_MTases_sf"/>
</dbReference>
<organism evidence="3 4">
    <name type="scientific">Altericroceibacterium endophyticum</name>
    <dbReference type="NCBI Taxonomy" id="1808508"/>
    <lineage>
        <taxon>Bacteria</taxon>
        <taxon>Pseudomonadati</taxon>
        <taxon>Pseudomonadota</taxon>
        <taxon>Alphaproteobacteria</taxon>
        <taxon>Sphingomonadales</taxon>
        <taxon>Erythrobacteraceae</taxon>
        <taxon>Altericroceibacterium</taxon>
    </lineage>
</organism>
<dbReference type="RefSeq" id="WP_160736273.1">
    <property type="nucleotide sequence ID" value="NZ_WTYT01000003.1"/>
</dbReference>
<dbReference type="PANTHER" id="PTHR12049:SF7">
    <property type="entry name" value="PROTEIN ARGININE METHYLTRANSFERASE NDUFAF7, MITOCHONDRIAL"/>
    <property type="match status" value="1"/>
</dbReference>